<dbReference type="InterPro" id="IPR007084">
    <property type="entry name" value="BRICHOS_dom"/>
</dbReference>
<dbReference type="AlphaFoldDB" id="A0A6J0J1L4"/>
<dbReference type="SMART" id="SM01039">
    <property type="entry name" value="BRICHOS"/>
    <property type="match status" value="1"/>
</dbReference>
<protein>
    <recommendedName>
        <fullName evidence="5">Gastrokine-2</fullName>
    </recommendedName>
    <alternativeName>
        <fullName evidence="6">Blottin</fullName>
    </alternativeName>
</protein>
<organism evidence="9 10">
    <name type="scientific">Lepidothrix coronata</name>
    <name type="common">blue-crowned manakin</name>
    <dbReference type="NCBI Taxonomy" id="321398"/>
    <lineage>
        <taxon>Eukaryota</taxon>
        <taxon>Metazoa</taxon>
        <taxon>Chordata</taxon>
        <taxon>Craniata</taxon>
        <taxon>Vertebrata</taxon>
        <taxon>Euteleostomi</taxon>
        <taxon>Archelosauria</taxon>
        <taxon>Archosauria</taxon>
        <taxon>Dinosauria</taxon>
        <taxon>Saurischia</taxon>
        <taxon>Theropoda</taxon>
        <taxon>Coelurosauria</taxon>
        <taxon>Aves</taxon>
        <taxon>Neognathae</taxon>
        <taxon>Neoaves</taxon>
        <taxon>Telluraves</taxon>
        <taxon>Australaves</taxon>
        <taxon>Passeriformes</taxon>
        <taxon>Pipridae</taxon>
        <taxon>Lepidothrix</taxon>
    </lineage>
</organism>
<evidence type="ECO:0000256" key="2">
    <source>
        <dbReference type="ARBA" id="ARBA00022525"/>
    </source>
</evidence>
<dbReference type="GO" id="GO:0005576">
    <property type="term" value="C:extracellular region"/>
    <property type="evidence" value="ECO:0007669"/>
    <property type="project" value="UniProtKB-SubCell"/>
</dbReference>
<evidence type="ECO:0000313" key="10">
    <source>
        <dbReference type="RefSeq" id="XP_017692755.1"/>
    </source>
</evidence>
<feature type="signal peptide" evidence="7">
    <location>
        <begin position="1"/>
        <end position="20"/>
    </location>
</feature>
<feature type="domain" description="BRICHOS" evidence="8">
    <location>
        <begin position="52"/>
        <end position="150"/>
    </location>
</feature>
<dbReference type="GeneID" id="108508464"/>
<dbReference type="InterPro" id="IPR051772">
    <property type="entry name" value="Gastrokine"/>
</dbReference>
<accession>A0A6J0J1L4</accession>
<name>A0A6J0J1L4_9PASS</name>
<dbReference type="PANTHER" id="PTHR16483">
    <property type="entry name" value="GASTROKINE 1"/>
    <property type="match status" value="1"/>
</dbReference>
<keyword evidence="2" id="KW-0964">Secreted</keyword>
<evidence type="ECO:0000256" key="6">
    <source>
        <dbReference type="ARBA" id="ARBA00079996"/>
    </source>
</evidence>
<keyword evidence="9" id="KW-1185">Reference proteome</keyword>
<dbReference type="OrthoDB" id="5977941at2759"/>
<evidence type="ECO:0000313" key="9">
    <source>
        <dbReference type="Proteomes" id="UP000504624"/>
    </source>
</evidence>
<dbReference type="PROSITE" id="PS50869">
    <property type="entry name" value="BRICHOS"/>
    <property type="match status" value="1"/>
</dbReference>
<dbReference type="Gene3D" id="3.30.390.150">
    <property type="match status" value="1"/>
</dbReference>
<evidence type="ECO:0000256" key="7">
    <source>
        <dbReference type="SAM" id="SignalP"/>
    </source>
</evidence>
<evidence type="ECO:0000256" key="3">
    <source>
        <dbReference type="ARBA" id="ARBA00022729"/>
    </source>
</evidence>
<reference evidence="10" key="1">
    <citation type="submission" date="2025-08" db="UniProtKB">
        <authorList>
            <consortium name="RefSeq"/>
        </authorList>
    </citation>
    <scope>IDENTIFICATION</scope>
</reference>
<keyword evidence="4" id="KW-1015">Disulfide bond</keyword>
<dbReference type="CTD" id="200504"/>
<comment type="subcellular location">
    <subcellularLocation>
        <location evidence="1">Secreted</location>
    </subcellularLocation>
</comment>
<sequence length="184" mass="20624">MKRLAAVLVLLEVFWAQTSALNTFVLREPGSNYVTGTMTIHNEEHVVDVHVRSGVYSSDTIFDYSRGYIATRLFSRNACFIMKIKKEYIPELREIGRLAFEKQTMKDVYSPNNVWTLFQTGSSVLGHLKDWILYGKHIEKLCSGLPLYQLTATEPQENTDGCASAGIPSILGLNICEQLIATGS</sequence>
<feature type="chain" id="PRO_5026874405" description="Gastrokine-2" evidence="7">
    <location>
        <begin position="21"/>
        <end position="184"/>
    </location>
</feature>
<proteinExistence type="predicted"/>
<dbReference type="RefSeq" id="XP_017692755.1">
    <property type="nucleotide sequence ID" value="XM_017837266.1"/>
</dbReference>
<dbReference type="Proteomes" id="UP000504624">
    <property type="component" value="Unplaced"/>
</dbReference>
<evidence type="ECO:0000256" key="4">
    <source>
        <dbReference type="ARBA" id="ARBA00023157"/>
    </source>
</evidence>
<evidence type="ECO:0000256" key="1">
    <source>
        <dbReference type="ARBA" id="ARBA00004613"/>
    </source>
</evidence>
<gene>
    <name evidence="10" type="primary">GKN2</name>
</gene>
<keyword evidence="3 7" id="KW-0732">Signal</keyword>
<evidence type="ECO:0000256" key="5">
    <source>
        <dbReference type="ARBA" id="ARBA00070177"/>
    </source>
</evidence>
<dbReference type="Pfam" id="PF04089">
    <property type="entry name" value="BRICHOS"/>
    <property type="match status" value="1"/>
</dbReference>
<dbReference type="FunFam" id="3.30.390.150:FF:000004">
    <property type="entry name" value="Gastrokine 2"/>
    <property type="match status" value="1"/>
</dbReference>
<evidence type="ECO:0000259" key="8">
    <source>
        <dbReference type="PROSITE" id="PS50869"/>
    </source>
</evidence>